<keyword evidence="1" id="KW-0805">Transcription regulation</keyword>
<dbReference type="OrthoDB" id="8582409at2"/>
<dbReference type="InterPro" id="IPR047640">
    <property type="entry name" value="RpiR-like"/>
</dbReference>
<dbReference type="InterPro" id="IPR001347">
    <property type="entry name" value="SIS_dom"/>
</dbReference>
<evidence type="ECO:0000259" key="6">
    <source>
        <dbReference type="PROSITE" id="PS51464"/>
    </source>
</evidence>
<dbReference type="InterPro" id="IPR009057">
    <property type="entry name" value="Homeodomain-like_sf"/>
</dbReference>
<dbReference type="SUPFAM" id="SSF53697">
    <property type="entry name" value="SIS domain"/>
    <property type="match status" value="1"/>
</dbReference>
<gene>
    <name evidence="7" type="ORF">SLNSH_14710</name>
</gene>
<proteinExistence type="predicted"/>
<dbReference type="Gene3D" id="3.40.50.10490">
    <property type="entry name" value="Glucose-6-phosphate isomerase like protein, domain 1"/>
    <property type="match status" value="1"/>
</dbReference>
<keyword evidence="8" id="KW-1185">Reference proteome</keyword>
<dbReference type="InterPro" id="IPR036388">
    <property type="entry name" value="WH-like_DNA-bd_sf"/>
</dbReference>
<dbReference type="InterPro" id="IPR035472">
    <property type="entry name" value="RpiR-like_SIS"/>
</dbReference>
<dbReference type="SUPFAM" id="SSF46689">
    <property type="entry name" value="Homeodomain-like"/>
    <property type="match status" value="1"/>
</dbReference>
<evidence type="ECO:0000259" key="5">
    <source>
        <dbReference type="PROSITE" id="PS51071"/>
    </source>
</evidence>
<evidence type="ECO:0000256" key="2">
    <source>
        <dbReference type="ARBA" id="ARBA00023125"/>
    </source>
</evidence>
<keyword evidence="2" id="KW-0238">DNA-binding</keyword>
<protein>
    <submittedName>
        <fullName evidence="7">Transcriptional regulator</fullName>
    </submittedName>
</protein>
<dbReference type="GO" id="GO:1901135">
    <property type="term" value="P:carbohydrate derivative metabolic process"/>
    <property type="evidence" value="ECO:0007669"/>
    <property type="project" value="InterPro"/>
</dbReference>
<accession>A0A2T1HRI8</accession>
<dbReference type="RefSeq" id="WP_106337768.1">
    <property type="nucleotide sequence ID" value="NZ_PVZS01000015.1"/>
</dbReference>
<dbReference type="PROSITE" id="PS51464">
    <property type="entry name" value="SIS"/>
    <property type="match status" value="1"/>
</dbReference>
<dbReference type="Proteomes" id="UP000239772">
    <property type="component" value="Unassembled WGS sequence"/>
</dbReference>
<organism evidence="7 8">
    <name type="scientific">Alsobacter soli</name>
    <dbReference type="NCBI Taxonomy" id="2109933"/>
    <lineage>
        <taxon>Bacteria</taxon>
        <taxon>Pseudomonadati</taxon>
        <taxon>Pseudomonadota</taxon>
        <taxon>Alphaproteobacteria</taxon>
        <taxon>Hyphomicrobiales</taxon>
        <taxon>Alsobacteraceae</taxon>
        <taxon>Alsobacter</taxon>
    </lineage>
</organism>
<evidence type="ECO:0000256" key="4">
    <source>
        <dbReference type="SAM" id="MobiDB-lite"/>
    </source>
</evidence>
<dbReference type="GO" id="GO:0003677">
    <property type="term" value="F:DNA binding"/>
    <property type="evidence" value="ECO:0007669"/>
    <property type="project" value="UniProtKB-KW"/>
</dbReference>
<dbReference type="Pfam" id="PF01380">
    <property type="entry name" value="SIS"/>
    <property type="match status" value="1"/>
</dbReference>
<keyword evidence="3" id="KW-0804">Transcription</keyword>
<dbReference type="Pfam" id="PF01418">
    <property type="entry name" value="HTH_6"/>
    <property type="match status" value="1"/>
</dbReference>
<feature type="domain" description="HTH rpiR-type" evidence="5">
    <location>
        <begin position="10"/>
        <end position="86"/>
    </location>
</feature>
<dbReference type="CDD" id="cd05013">
    <property type="entry name" value="SIS_RpiR"/>
    <property type="match status" value="1"/>
</dbReference>
<dbReference type="PANTHER" id="PTHR30514">
    <property type="entry name" value="GLUCOKINASE"/>
    <property type="match status" value="1"/>
</dbReference>
<dbReference type="PROSITE" id="PS51071">
    <property type="entry name" value="HTH_RPIR"/>
    <property type="match status" value="1"/>
</dbReference>
<evidence type="ECO:0000256" key="3">
    <source>
        <dbReference type="ARBA" id="ARBA00023163"/>
    </source>
</evidence>
<dbReference type="EMBL" id="PVZS01000015">
    <property type="protein sequence ID" value="PSC04242.1"/>
    <property type="molecule type" value="Genomic_DNA"/>
</dbReference>
<dbReference type="GO" id="GO:0003700">
    <property type="term" value="F:DNA-binding transcription factor activity"/>
    <property type="evidence" value="ECO:0007669"/>
    <property type="project" value="InterPro"/>
</dbReference>
<dbReference type="InterPro" id="IPR000281">
    <property type="entry name" value="HTH_RpiR"/>
</dbReference>
<comment type="caution">
    <text evidence="7">The sequence shown here is derived from an EMBL/GenBank/DDBJ whole genome shotgun (WGS) entry which is preliminary data.</text>
</comment>
<dbReference type="AlphaFoldDB" id="A0A2T1HRI8"/>
<evidence type="ECO:0000313" key="7">
    <source>
        <dbReference type="EMBL" id="PSC04242.1"/>
    </source>
</evidence>
<sequence length="290" mass="30795">MDGEGRLMTPSLKQRMEQVSGELSPASQRLHRFIAMNMHTIPNMTITATAKGAGVSEPTVARFCQILGFSGFKDFRIELARQTTSSFDFVHADVGPGDKPGAVASKVLDRSIAALVKLKSELDDHALAQAATVLADARRIEFYGHGNSGLVAADAQHKFFRLGIPCISYADSHVHIMAAALLGPRDAVVCISRSGATRELVPTLHLLRERHVPAIGVMPRGSPAAALCSPVIHLDFDDDPNVYSPMSSRLGQLAIVDALAVAVAVLKGPSAAADMKAAKAAIECKKLPLS</sequence>
<dbReference type="Gene3D" id="1.10.10.10">
    <property type="entry name" value="Winged helix-like DNA-binding domain superfamily/Winged helix DNA-binding domain"/>
    <property type="match status" value="1"/>
</dbReference>
<reference evidence="8" key="1">
    <citation type="submission" date="2018-03" db="EMBL/GenBank/DDBJ databases">
        <authorList>
            <person name="Sun L."/>
            <person name="Liu H."/>
            <person name="Chen W."/>
            <person name="Huang K."/>
            <person name="Liu W."/>
            <person name="Gao X."/>
        </authorList>
    </citation>
    <scope>NUCLEOTIDE SEQUENCE [LARGE SCALE GENOMIC DNA]</scope>
    <source>
        <strain evidence="8">SH9</strain>
    </source>
</reference>
<dbReference type="InterPro" id="IPR046348">
    <property type="entry name" value="SIS_dom_sf"/>
</dbReference>
<feature type="domain" description="SIS" evidence="6">
    <location>
        <begin position="130"/>
        <end position="269"/>
    </location>
</feature>
<feature type="region of interest" description="Disordered" evidence="4">
    <location>
        <begin position="1"/>
        <end position="23"/>
    </location>
</feature>
<evidence type="ECO:0000256" key="1">
    <source>
        <dbReference type="ARBA" id="ARBA00023015"/>
    </source>
</evidence>
<name>A0A2T1HRI8_9HYPH</name>
<evidence type="ECO:0000313" key="8">
    <source>
        <dbReference type="Proteomes" id="UP000239772"/>
    </source>
</evidence>
<dbReference type="PANTHER" id="PTHR30514:SF1">
    <property type="entry name" value="HTH-TYPE TRANSCRIPTIONAL REGULATOR HEXR-RELATED"/>
    <property type="match status" value="1"/>
</dbReference>
<dbReference type="GO" id="GO:0097367">
    <property type="term" value="F:carbohydrate derivative binding"/>
    <property type="evidence" value="ECO:0007669"/>
    <property type="project" value="InterPro"/>
</dbReference>